<name>A0A8C1YZ45_CYPCA</name>
<dbReference type="Proteomes" id="UP000694700">
    <property type="component" value="Unplaced"/>
</dbReference>
<sequence>MRTQHLRACQLHNLPNNVSQATAVALNLVNNHLVGCPKQRIKWIVLSHQYSDLMQVTLDVATLLGEHKVDAIVCVAGGWAGGNCGSKDLYKNSDMMWKQSVWTSTISSHLASLHLKPGGLLTLSGAKASLEGTPGTVGASIPILLRCVAYWKTHVINVFSAQVYLRTLQNLMLIA</sequence>
<dbReference type="GO" id="GO:0004155">
    <property type="term" value="F:6,7-dihydropteridine reductase activity"/>
    <property type="evidence" value="ECO:0007669"/>
    <property type="project" value="TreeGrafter"/>
</dbReference>
<dbReference type="PANTHER" id="PTHR15104:SF1">
    <property type="entry name" value="QDPRA PROTEIN"/>
    <property type="match status" value="1"/>
</dbReference>
<dbReference type="GO" id="GO:0070402">
    <property type="term" value="F:NADPH binding"/>
    <property type="evidence" value="ECO:0007669"/>
    <property type="project" value="TreeGrafter"/>
</dbReference>
<dbReference type="GO" id="GO:0006559">
    <property type="term" value="P:L-phenylalanine catabolic process"/>
    <property type="evidence" value="ECO:0007669"/>
    <property type="project" value="TreeGrafter"/>
</dbReference>
<dbReference type="GO" id="GO:0070404">
    <property type="term" value="F:NADH binding"/>
    <property type="evidence" value="ECO:0007669"/>
    <property type="project" value="TreeGrafter"/>
</dbReference>
<protein>
    <submittedName>
        <fullName evidence="1">Uncharacterized protein</fullName>
    </submittedName>
</protein>
<dbReference type="Ensembl" id="ENSCCRT00015042377.1">
    <property type="protein sequence ID" value="ENSCCRP00015040978.1"/>
    <property type="gene ID" value="ENSCCRG00015017015.1"/>
</dbReference>
<evidence type="ECO:0000313" key="1">
    <source>
        <dbReference type="Ensembl" id="ENSCCRP00015040978.1"/>
    </source>
</evidence>
<reference evidence="1" key="1">
    <citation type="submission" date="2025-08" db="UniProtKB">
        <authorList>
            <consortium name="Ensembl"/>
        </authorList>
    </citation>
    <scope>IDENTIFICATION</scope>
</reference>
<dbReference type="GO" id="GO:0006729">
    <property type="term" value="P:tetrahydrobiopterin biosynthetic process"/>
    <property type="evidence" value="ECO:0007669"/>
    <property type="project" value="TreeGrafter"/>
</dbReference>
<evidence type="ECO:0000313" key="2">
    <source>
        <dbReference type="Proteomes" id="UP000694700"/>
    </source>
</evidence>
<proteinExistence type="predicted"/>
<dbReference type="GO" id="GO:0005737">
    <property type="term" value="C:cytoplasm"/>
    <property type="evidence" value="ECO:0007669"/>
    <property type="project" value="TreeGrafter"/>
</dbReference>
<dbReference type="AlphaFoldDB" id="A0A8C1YZ45"/>
<organism evidence="1 2">
    <name type="scientific">Cyprinus carpio</name>
    <name type="common">Common carp</name>
    <dbReference type="NCBI Taxonomy" id="7962"/>
    <lineage>
        <taxon>Eukaryota</taxon>
        <taxon>Metazoa</taxon>
        <taxon>Chordata</taxon>
        <taxon>Craniata</taxon>
        <taxon>Vertebrata</taxon>
        <taxon>Euteleostomi</taxon>
        <taxon>Actinopterygii</taxon>
        <taxon>Neopterygii</taxon>
        <taxon>Teleostei</taxon>
        <taxon>Ostariophysi</taxon>
        <taxon>Cypriniformes</taxon>
        <taxon>Cyprinidae</taxon>
        <taxon>Cyprininae</taxon>
        <taxon>Cyprinus</taxon>
    </lineage>
</organism>
<dbReference type="Gene3D" id="3.40.50.720">
    <property type="entry name" value="NAD(P)-binding Rossmann-like Domain"/>
    <property type="match status" value="1"/>
</dbReference>
<accession>A0A8C1YZ45</accession>
<dbReference type="PANTHER" id="PTHR15104">
    <property type="entry name" value="DIHYDROPTERIDINE REDUCTASE"/>
    <property type="match status" value="1"/>
</dbReference>